<sequence length="151" mass="16933">MLLYYGSEILVEVASARITGVVFLPLLGSLLDAIISIGVGWDPFPNWINYYACDVVRGSYIIVGRVESKEHVDPNLNYLRNWSVMGDVVSSGTELDSTPREAEGIKIDTENKKVYCNTLGVVENCHFLKEIQDAQRIHRSVIDFFECSTTL</sequence>
<comment type="caution">
    <text evidence="1">The sequence shown here is derived from an EMBL/GenBank/DDBJ whole genome shotgun (WGS) entry which is preliminary data.</text>
</comment>
<name>A0A438JWN1_VITVI</name>
<accession>A0A438JWN1</accession>
<evidence type="ECO:0000313" key="1">
    <source>
        <dbReference type="EMBL" id="RVX13372.1"/>
    </source>
</evidence>
<organism evidence="1 2">
    <name type="scientific">Vitis vinifera</name>
    <name type="common">Grape</name>
    <dbReference type="NCBI Taxonomy" id="29760"/>
    <lineage>
        <taxon>Eukaryota</taxon>
        <taxon>Viridiplantae</taxon>
        <taxon>Streptophyta</taxon>
        <taxon>Embryophyta</taxon>
        <taxon>Tracheophyta</taxon>
        <taxon>Spermatophyta</taxon>
        <taxon>Magnoliopsida</taxon>
        <taxon>eudicotyledons</taxon>
        <taxon>Gunneridae</taxon>
        <taxon>Pentapetalae</taxon>
        <taxon>rosids</taxon>
        <taxon>Vitales</taxon>
        <taxon>Vitaceae</taxon>
        <taxon>Viteae</taxon>
        <taxon>Vitis</taxon>
    </lineage>
</organism>
<dbReference type="Proteomes" id="UP000288805">
    <property type="component" value="Unassembled WGS sequence"/>
</dbReference>
<reference evidence="1 2" key="1">
    <citation type="journal article" date="2018" name="PLoS Genet.">
        <title>Population sequencing reveals clonal diversity and ancestral inbreeding in the grapevine cultivar Chardonnay.</title>
        <authorList>
            <person name="Roach M.J."/>
            <person name="Johnson D.L."/>
            <person name="Bohlmann J."/>
            <person name="van Vuuren H.J."/>
            <person name="Jones S.J."/>
            <person name="Pretorius I.S."/>
            <person name="Schmidt S.A."/>
            <person name="Borneman A.R."/>
        </authorList>
    </citation>
    <scope>NUCLEOTIDE SEQUENCE [LARGE SCALE GENOMIC DNA]</scope>
    <source>
        <strain evidence="2">cv. Chardonnay</strain>
        <tissue evidence="1">Leaf</tissue>
    </source>
</reference>
<gene>
    <name evidence="1" type="ORF">CK203_021014</name>
</gene>
<dbReference type="AlphaFoldDB" id="A0A438JWN1"/>
<dbReference type="EMBL" id="QGNW01000024">
    <property type="protein sequence ID" value="RVX13372.1"/>
    <property type="molecule type" value="Genomic_DNA"/>
</dbReference>
<evidence type="ECO:0000313" key="2">
    <source>
        <dbReference type="Proteomes" id="UP000288805"/>
    </source>
</evidence>
<proteinExistence type="predicted"/>
<protein>
    <submittedName>
        <fullName evidence="1">Uncharacterized protein</fullName>
    </submittedName>
</protein>